<evidence type="ECO:0000313" key="2">
    <source>
        <dbReference type="EMBL" id="KAH9384217.1"/>
    </source>
</evidence>
<feature type="compositionally biased region" description="Basic and acidic residues" evidence="1">
    <location>
        <begin position="8"/>
        <end position="25"/>
    </location>
</feature>
<evidence type="ECO:0000256" key="1">
    <source>
        <dbReference type="SAM" id="MobiDB-lite"/>
    </source>
</evidence>
<reference evidence="2 3" key="1">
    <citation type="journal article" date="2020" name="Cell">
        <title>Large-Scale Comparative Analyses of Tick Genomes Elucidate Their Genetic Diversity and Vector Capacities.</title>
        <authorList>
            <consortium name="Tick Genome and Microbiome Consortium (TIGMIC)"/>
            <person name="Jia N."/>
            <person name="Wang J."/>
            <person name="Shi W."/>
            <person name="Du L."/>
            <person name="Sun Y."/>
            <person name="Zhan W."/>
            <person name="Jiang J.F."/>
            <person name="Wang Q."/>
            <person name="Zhang B."/>
            <person name="Ji P."/>
            <person name="Bell-Sakyi L."/>
            <person name="Cui X.M."/>
            <person name="Yuan T.T."/>
            <person name="Jiang B.G."/>
            <person name="Yang W.F."/>
            <person name="Lam T.T."/>
            <person name="Chang Q.C."/>
            <person name="Ding S.J."/>
            <person name="Wang X.J."/>
            <person name="Zhu J.G."/>
            <person name="Ruan X.D."/>
            <person name="Zhao L."/>
            <person name="Wei J.T."/>
            <person name="Ye R.Z."/>
            <person name="Que T.C."/>
            <person name="Du C.H."/>
            <person name="Zhou Y.H."/>
            <person name="Cheng J.X."/>
            <person name="Dai P.F."/>
            <person name="Guo W.B."/>
            <person name="Han X.H."/>
            <person name="Huang E.J."/>
            <person name="Li L.F."/>
            <person name="Wei W."/>
            <person name="Gao Y.C."/>
            <person name="Liu J.Z."/>
            <person name="Shao H.Z."/>
            <person name="Wang X."/>
            <person name="Wang C.C."/>
            <person name="Yang T.C."/>
            <person name="Huo Q.B."/>
            <person name="Li W."/>
            <person name="Chen H.Y."/>
            <person name="Chen S.E."/>
            <person name="Zhou L.G."/>
            <person name="Ni X.B."/>
            <person name="Tian J.H."/>
            <person name="Sheng Y."/>
            <person name="Liu T."/>
            <person name="Pan Y.S."/>
            <person name="Xia L.Y."/>
            <person name="Li J."/>
            <person name="Zhao F."/>
            <person name="Cao W.C."/>
        </authorList>
    </citation>
    <scope>NUCLEOTIDE SEQUENCE [LARGE SCALE GENOMIC DNA]</scope>
    <source>
        <strain evidence="2">HaeL-2018</strain>
    </source>
</reference>
<sequence length="130" mass="13884">MTAAVDRMAGRAERNKAGRGAERITADGCCSTVYRYPKITTGDRHVQGSVERLNSGGRRAHRRGRGAERGRVSVAEDTATGHATRPRRHATASPADEGGDGQMSGQQGDRSHFGPADGRAEEPNERGRTS</sequence>
<comment type="caution">
    <text evidence="2">The sequence shown here is derived from an EMBL/GenBank/DDBJ whole genome shotgun (WGS) entry which is preliminary data.</text>
</comment>
<feature type="region of interest" description="Disordered" evidence="1">
    <location>
        <begin position="1"/>
        <end position="130"/>
    </location>
</feature>
<accession>A0A9J6HBB8</accession>
<gene>
    <name evidence="2" type="ORF">HPB48_026210</name>
</gene>
<evidence type="ECO:0000313" key="3">
    <source>
        <dbReference type="Proteomes" id="UP000821853"/>
    </source>
</evidence>
<proteinExistence type="predicted"/>
<dbReference type="EMBL" id="JABSTR010001819">
    <property type="protein sequence ID" value="KAH9384217.1"/>
    <property type="molecule type" value="Genomic_DNA"/>
</dbReference>
<organism evidence="2 3">
    <name type="scientific">Haemaphysalis longicornis</name>
    <name type="common">Bush tick</name>
    <dbReference type="NCBI Taxonomy" id="44386"/>
    <lineage>
        <taxon>Eukaryota</taxon>
        <taxon>Metazoa</taxon>
        <taxon>Ecdysozoa</taxon>
        <taxon>Arthropoda</taxon>
        <taxon>Chelicerata</taxon>
        <taxon>Arachnida</taxon>
        <taxon>Acari</taxon>
        <taxon>Parasitiformes</taxon>
        <taxon>Ixodida</taxon>
        <taxon>Ixodoidea</taxon>
        <taxon>Ixodidae</taxon>
        <taxon>Haemaphysalinae</taxon>
        <taxon>Haemaphysalis</taxon>
    </lineage>
</organism>
<protein>
    <submittedName>
        <fullName evidence="2">Uncharacterized protein</fullName>
    </submittedName>
</protein>
<dbReference type="Proteomes" id="UP000821853">
    <property type="component" value="Unassembled WGS sequence"/>
</dbReference>
<feature type="compositionally biased region" description="Basic and acidic residues" evidence="1">
    <location>
        <begin position="118"/>
        <end position="130"/>
    </location>
</feature>
<name>A0A9J6HBB8_HAELO</name>
<dbReference type="AlphaFoldDB" id="A0A9J6HBB8"/>
<keyword evidence="3" id="KW-1185">Reference proteome</keyword>
<dbReference type="VEuPathDB" id="VectorBase:HLOH_045158"/>